<accession>A0A7R8XDS6</accession>
<reference evidence="1" key="1">
    <citation type="submission" date="2020-11" db="EMBL/GenBank/DDBJ databases">
        <authorList>
            <person name="Tran Van P."/>
        </authorList>
    </citation>
    <scope>NUCLEOTIDE SEQUENCE</scope>
</reference>
<evidence type="ECO:0000313" key="2">
    <source>
        <dbReference type="Proteomes" id="UP000677054"/>
    </source>
</evidence>
<protein>
    <submittedName>
        <fullName evidence="1">Uncharacterized protein</fullName>
    </submittedName>
</protein>
<proteinExistence type="predicted"/>
<evidence type="ECO:0000313" key="1">
    <source>
        <dbReference type="EMBL" id="CAD7247777.1"/>
    </source>
</evidence>
<dbReference type="AlphaFoldDB" id="A0A7R8XDS6"/>
<name>A0A7R8XDS6_9CRUS</name>
<dbReference type="Proteomes" id="UP000677054">
    <property type="component" value="Unassembled WGS sequence"/>
</dbReference>
<keyword evidence="2" id="KW-1185">Reference proteome</keyword>
<dbReference type="EMBL" id="LR901094">
    <property type="protein sequence ID" value="CAD7247777.1"/>
    <property type="molecule type" value="Genomic_DNA"/>
</dbReference>
<organism evidence="1">
    <name type="scientific">Darwinula stevensoni</name>
    <dbReference type="NCBI Taxonomy" id="69355"/>
    <lineage>
        <taxon>Eukaryota</taxon>
        <taxon>Metazoa</taxon>
        <taxon>Ecdysozoa</taxon>
        <taxon>Arthropoda</taxon>
        <taxon>Crustacea</taxon>
        <taxon>Oligostraca</taxon>
        <taxon>Ostracoda</taxon>
        <taxon>Podocopa</taxon>
        <taxon>Podocopida</taxon>
        <taxon>Darwinulocopina</taxon>
        <taxon>Darwinuloidea</taxon>
        <taxon>Darwinulidae</taxon>
        <taxon>Darwinula</taxon>
    </lineage>
</organism>
<sequence>MDSGNSIPTSFSPFLLAEIMYLEKRPTQKLSSEETYGKFHFSMNQHHGSDACGSYFSISARRNWNGMRTCLGDRNVRIQMHKSEFLSIEQRDDIMNVPEGARIDPLITALSRGINARNFQRFLTMLEENQCESLAEDLRVQGTLPIALKISTDMNRSFCYAIMMQQLRFISGEIFRAIDRVY</sequence>
<dbReference type="EMBL" id="CAJPEV010001577">
    <property type="protein sequence ID" value="CAG0893359.1"/>
    <property type="molecule type" value="Genomic_DNA"/>
</dbReference>
<gene>
    <name evidence="1" type="ORF">DSTB1V02_LOCUS7602</name>
</gene>